<sequence length="530" mass="59328">MTDYSQFAKLSPFELKDELIKLASGKANVAMLNAGRGNPNFLATLPRRGFFRLGLFAAAESELSFSYMQQGVGGLPRIDGIEARFERFTSDNRDLEGVDFLRRALSYVRDQLGLSASDFLHEMVEGILGCNYPVPPRMLRVSEQIVRNYLTKEMVGGNISAKDIDVFAVEGGTAAMTYIFDTLKKNQLVKAGDKVAIGMPVFTPYIEIPELDVYGLKEVAINADPDAGWQYPDAELEKLKDPAIKIFFCINPSNPPSVKLDDRSLDKIADIVKNHRPDLMILTDDVYGTFADNFKSLFAVCPHNTILVYSYSKYFGATGWRLGAVALQQDSVLDVALGNLPKKDKELLERRYSSITTDVPSLKFIDRLVADSRTVALNHTAGLSTPQQVQMVLFSLFALMDEHDNYKSTLKSVIRRRQAALYAELGIDMPDNENSVDYYTLIDLETVSLKLYGAKFAQWVKKEFTANELLFRIADETGIVLLPGRGFGTQHPSGRASLANLNEYEYAAIGRSLRKMADEYYETYSKKKKD</sequence>
<dbReference type="Gene3D" id="3.90.1150.10">
    <property type="entry name" value="Aspartate Aminotransferase, domain 1"/>
    <property type="match status" value="1"/>
</dbReference>
<keyword evidence="3 7" id="KW-0032">Aminotransferase</keyword>
<dbReference type="Gene3D" id="1.10.20.110">
    <property type="match status" value="1"/>
</dbReference>
<dbReference type="PANTHER" id="PTHR46383">
    <property type="entry name" value="ASPARTATE AMINOTRANSFERASE"/>
    <property type="match status" value="1"/>
</dbReference>
<dbReference type="InterPro" id="IPR050596">
    <property type="entry name" value="AspAT/PAT-like"/>
</dbReference>
<comment type="similarity">
    <text evidence="2 7">Belongs to the class-I pyridoxal-phosphate-dependent aminotransferase family.</text>
</comment>
<dbReference type="Proteomes" id="UP000324738">
    <property type="component" value="Unassembled WGS sequence"/>
</dbReference>
<keyword evidence="10" id="KW-1185">Reference proteome</keyword>
<dbReference type="InterPro" id="IPR004838">
    <property type="entry name" value="NHTrfase_class1_PyrdxlP-BS"/>
</dbReference>
<dbReference type="Pfam" id="PF00155">
    <property type="entry name" value="Aminotran_1_2"/>
    <property type="match status" value="1"/>
</dbReference>
<proteinExistence type="inferred from homology"/>
<accession>A0A5B0E0E5</accession>
<dbReference type="InterPro" id="IPR015424">
    <property type="entry name" value="PyrdxlP-dep_Trfase"/>
</dbReference>
<keyword evidence="4 7" id="KW-0808">Transferase</keyword>
<dbReference type="InterPro" id="IPR015421">
    <property type="entry name" value="PyrdxlP-dep_Trfase_major"/>
</dbReference>
<evidence type="ECO:0000256" key="2">
    <source>
        <dbReference type="ARBA" id="ARBA00007441"/>
    </source>
</evidence>
<evidence type="ECO:0000256" key="7">
    <source>
        <dbReference type="RuleBase" id="RU000481"/>
    </source>
</evidence>
<feature type="domain" description="Aminotransferase class I/classII large" evidence="8">
    <location>
        <begin position="171"/>
        <end position="505"/>
    </location>
</feature>
<evidence type="ECO:0000256" key="1">
    <source>
        <dbReference type="ARBA" id="ARBA00001933"/>
    </source>
</evidence>
<evidence type="ECO:0000256" key="6">
    <source>
        <dbReference type="ARBA" id="ARBA00049185"/>
    </source>
</evidence>
<dbReference type="GO" id="GO:0006531">
    <property type="term" value="P:aspartate metabolic process"/>
    <property type="evidence" value="ECO:0007669"/>
    <property type="project" value="UniProtKB-UniRule"/>
</dbReference>
<comment type="cofactor">
    <cofactor evidence="1 7">
        <name>pyridoxal 5'-phosphate</name>
        <dbReference type="ChEBI" id="CHEBI:597326"/>
    </cofactor>
</comment>
<dbReference type="EMBL" id="VTWH01000001">
    <property type="protein sequence ID" value="KAA0972156.1"/>
    <property type="molecule type" value="Genomic_DNA"/>
</dbReference>
<dbReference type="GO" id="GO:0030170">
    <property type="term" value="F:pyridoxal phosphate binding"/>
    <property type="evidence" value="ECO:0007669"/>
    <property type="project" value="InterPro"/>
</dbReference>
<dbReference type="CDD" id="cd00609">
    <property type="entry name" value="AAT_like"/>
    <property type="match status" value="1"/>
</dbReference>
<comment type="caution">
    <text evidence="9">The sequence shown here is derived from an EMBL/GenBank/DDBJ whole genome shotgun (WGS) entry which is preliminary data.</text>
</comment>
<dbReference type="Gene3D" id="3.40.640.10">
    <property type="entry name" value="Type I PLP-dependent aspartate aminotransferase-like (Major domain)"/>
    <property type="match status" value="1"/>
</dbReference>
<evidence type="ECO:0000256" key="4">
    <source>
        <dbReference type="ARBA" id="ARBA00022679"/>
    </source>
</evidence>
<dbReference type="InterPro" id="IPR022518">
    <property type="entry name" value="Aspartate_4-decarboxylase"/>
</dbReference>
<dbReference type="SUPFAM" id="SSF53383">
    <property type="entry name" value="PLP-dependent transferases"/>
    <property type="match status" value="1"/>
</dbReference>
<evidence type="ECO:0000313" key="9">
    <source>
        <dbReference type="EMBL" id="KAA0972156.1"/>
    </source>
</evidence>
<dbReference type="NCBIfam" id="TIGR03801">
    <property type="entry name" value="asp_4_decarbox"/>
    <property type="match status" value="1"/>
</dbReference>
<gene>
    <name evidence="9" type="ORF">FPY71_03310</name>
</gene>
<evidence type="ECO:0000256" key="3">
    <source>
        <dbReference type="ARBA" id="ARBA00022576"/>
    </source>
</evidence>
<dbReference type="OrthoDB" id="9804407at2"/>
<dbReference type="GO" id="GO:0047688">
    <property type="term" value="F:aspartate 4-decarboxylase activity"/>
    <property type="evidence" value="ECO:0007669"/>
    <property type="project" value="UniProtKB-UniRule"/>
</dbReference>
<reference evidence="9 10" key="1">
    <citation type="submission" date="2019-08" db="EMBL/GenBank/DDBJ databases">
        <title>Aureimonas fodiniaquatilis sp. nov., isolated from a coal mine wastewater.</title>
        <authorList>
            <person name="Kim W."/>
        </authorList>
    </citation>
    <scope>NUCLEOTIDE SEQUENCE [LARGE SCALE GENOMIC DNA]</scope>
    <source>
        <strain evidence="9 10">CAU 1482</strain>
    </source>
</reference>
<keyword evidence="5" id="KW-0663">Pyridoxal phosphate</keyword>
<name>A0A5B0E0E5_9HYPH</name>
<dbReference type="NCBIfam" id="NF006755">
    <property type="entry name" value="PRK09275.1"/>
    <property type="match status" value="1"/>
</dbReference>
<dbReference type="AlphaFoldDB" id="A0A5B0E0E5"/>
<dbReference type="PROSITE" id="PS00105">
    <property type="entry name" value="AA_TRANSFER_CLASS_1"/>
    <property type="match status" value="1"/>
</dbReference>
<evidence type="ECO:0000256" key="5">
    <source>
        <dbReference type="ARBA" id="ARBA00022898"/>
    </source>
</evidence>
<dbReference type="GO" id="GO:0004069">
    <property type="term" value="F:L-aspartate:2-oxoglutarate aminotransferase activity"/>
    <property type="evidence" value="ECO:0007669"/>
    <property type="project" value="UniProtKB-EC"/>
</dbReference>
<protein>
    <recommendedName>
        <fullName evidence="7">Aminotransferase</fullName>
        <ecNumber evidence="7">2.6.1.-</ecNumber>
    </recommendedName>
</protein>
<dbReference type="EC" id="2.6.1.-" evidence="7"/>
<dbReference type="PANTHER" id="PTHR46383:SF1">
    <property type="entry name" value="ASPARTATE AMINOTRANSFERASE"/>
    <property type="match status" value="1"/>
</dbReference>
<dbReference type="InterPro" id="IPR015422">
    <property type="entry name" value="PyrdxlP-dep_Trfase_small"/>
</dbReference>
<organism evidence="9 10">
    <name type="scientific">Aureimonas fodinaquatilis</name>
    <dbReference type="NCBI Taxonomy" id="2565783"/>
    <lineage>
        <taxon>Bacteria</taxon>
        <taxon>Pseudomonadati</taxon>
        <taxon>Pseudomonadota</taxon>
        <taxon>Alphaproteobacteria</taxon>
        <taxon>Hyphomicrobiales</taxon>
        <taxon>Aurantimonadaceae</taxon>
        <taxon>Aureimonas</taxon>
    </lineage>
</organism>
<keyword evidence="9" id="KW-0456">Lyase</keyword>
<comment type="catalytic activity">
    <reaction evidence="6">
        <text>L-aspartate + 2-oxoglutarate = oxaloacetate + L-glutamate</text>
        <dbReference type="Rhea" id="RHEA:21824"/>
        <dbReference type="ChEBI" id="CHEBI:16452"/>
        <dbReference type="ChEBI" id="CHEBI:16810"/>
        <dbReference type="ChEBI" id="CHEBI:29985"/>
        <dbReference type="ChEBI" id="CHEBI:29991"/>
        <dbReference type="EC" id="2.6.1.1"/>
    </reaction>
</comment>
<dbReference type="RefSeq" id="WP_149297607.1">
    <property type="nucleotide sequence ID" value="NZ_VTWH01000001.1"/>
</dbReference>
<dbReference type="InterPro" id="IPR004839">
    <property type="entry name" value="Aminotransferase_I/II_large"/>
</dbReference>
<evidence type="ECO:0000259" key="8">
    <source>
        <dbReference type="Pfam" id="PF00155"/>
    </source>
</evidence>
<evidence type="ECO:0000313" key="10">
    <source>
        <dbReference type="Proteomes" id="UP000324738"/>
    </source>
</evidence>